<reference evidence="1 2" key="1">
    <citation type="submission" date="2017-08" db="EMBL/GenBank/DDBJ databases">
        <title>Substantial Increase in Enzyme Production by Combined Drug-Resistance Mutations in Paenibacillus agaridevorans.</title>
        <authorList>
            <person name="Tanaka Y."/>
            <person name="Funane K."/>
            <person name="Hosaka T."/>
            <person name="Shiwa Y."/>
            <person name="Fujita N."/>
            <person name="Miyazaki T."/>
            <person name="Yoshikawa H."/>
            <person name="Murakami K."/>
            <person name="Kasahara K."/>
            <person name="Inaoka T."/>
            <person name="Hiraga Y."/>
            <person name="Ochi K."/>
        </authorList>
    </citation>
    <scope>NUCLEOTIDE SEQUENCE [LARGE SCALE GENOMIC DNA]</scope>
    <source>
        <strain evidence="1 2">T-3040</strain>
    </source>
</reference>
<comment type="caution">
    <text evidence="1">The sequence shown here is derived from an EMBL/GenBank/DDBJ whole genome shotgun (WGS) entry which is preliminary data.</text>
</comment>
<dbReference type="EMBL" id="BDQX01000291">
    <property type="protein sequence ID" value="GBG10097.1"/>
    <property type="molecule type" value="Genomic_DNA"/>
</dbReference>
<proteinExistence type="predicted"/>
<organism evidence="1 2">
    <name type="scientific">Paenibacillus agaridevorans</name>
    <dbReference type="NCBI Taxonomy" id="171404"/>
    <lineage>
        <taxon>Bacteria</taxon>
        <taxon>Bacillati</taxon>
        <taxon>Bacillota</taxon>
        <taxon>Bacilli</taxon>
        <taxon>Bacillales</taxon>
        <taxon>Paenibacillaceae</taxon>
        <taxon>Paenibacillus</taxon>
    </lineage>
</organism>
<dbReference type="Proteomes" id="UP000245202">
    <property type="component" value="Unassembled WGS sequence"/>
</dbReference>
<accession>A0A2R5EU74</accession>
<keyword evidence="2" id="KW-1185">Reference proteome</keyword>
<gene>
    <name evidence="1" type="ORF">PAT3040_04809</name>
</gene>
<dbReference type="RefSeq" id="WP_179215706.1">
    <property type="nucleotide sequence ID" value="NZ_BDQX01000291.1"/>
</dbReference>
<evidence type="ECO:0000313" key="2">
    <source>
        <dbReference type="Proteomes" id="UP000245202"/>
    </source>
</evidence>
<name>A0A2R5EU74_9BACL</name>
<protein>
    <submittedName>
        <fullName evidence="1">Uncharacterized protein</fullName>
    </submittedName>
</protein>
<dbReference type="AlphaFoldDB" id="A0A2R5EU74"/>
<evidence type="ECO:0000313" key="1">
    <source>
        <dbReference type="EMBL" id="GBG10097.1"/>
    </source>
</evidence>
<sequence>MSTTNTSYRTGEYAEREGDYICEAGRRLTLKEGDKFPYCPITGLDTNWYYAES</sequence>